<organism evidence="3 4">
    <name type="scientific">Mycobacterium kiyosense</name>
    <dbReference type="NCBI Taxonomy" id="2871094"/>
    <lineage>
        <taxon>Bacteria</taxon>
        <taxon>Bacillati</taxon>
        <taxon>Actinomycetota</taxon>
        <taxon>Actinomycetes</taxon>
        <taxon>Mycobacteriales</taxon>
        <taxon>Mycobacteriaceae</taxon>
        <taxon>Mycobacterium</taxon>
    </lineage>
</organism>
<dbReference type="Gene3D" id="1.20.120.450">
    <property type="entry name" value="dinb family like domain"/>
    <property type="match status" value="1"/>
</dbReference>
<evidence type="ECO:0000259" key="1">
    <source>
        <dbReference type="Pfam" id="PF11716"/>
    </source>
</evidence>
<dbReference type="RefSeq" id="WP_236977621.1">
    <property type="nucleotide sequence ID" value="NZ_BRXE01000109.1"/>
</dbReference>
<protein>
    <recommendedName>
        <fullName evidence="1">Mycothiol-dependent maleylpyruvate isomerase metal-binding domain-containing protein</fullName>
    </recommendedName>
</protein>
<reference evidence="3" key="1">
    <citation type="submission" date="2022-08" db="EMBL/GenBank/DDBJ databases">
        <title>Mycobacterium kiyosense sp. nov., scotochromogenic slow-glowing species isolated from respiratory specimens.</title>
        <authorList>
            <person name="Fukano H."/>
            <person name="Kazumi Y."/>
            <person name="Sakagami N."/>
            <person name="Ato M."/>
            <person name="Mitarai S."/>
            <person name="Hoshino Y."/>
        </authorList>
    </citation>
    <scope>NUCLEOTIDE SEQUENCE</scope>
    <source>
        <strain evidence="3">1413</strain>
        <strain evidence="2">SRL2020-028</strain>
    </source>
</reference>
<evidence type="ECO:0000313" key="2">
    <source>
        <dbReference type="EMBL" id="GLB85978.1"/>
    </source>
</evidence>
<dbReference type="InterPro" id="IPR017520">
    <property type="entry name" value="CHP03086"/>
</dbReference>
<dbReference type="InterPro" id="IPR017517">
    <property type="entry name" value="Maleyloyr_isom"/>
</dbReference>
<dbReference type="Proteomes" id="UP001165663">
    <property type="component" value="Unassembled WGS sequence"/>
</dbReference>
<name>A0A9P3Q899_9MYCO</name>
<dbReference type="NCBIfam" id="TIGR03083">
    <property type="entry name" value="maleylpyruvate isomerase family mycothiol-dependent enzyme"/>
    <property type="match status" value="1"/>
</dbReference>
<sequence>MTDSALEALELARSALTARLHAIAAADWDNATPCSEWNLRQLVNHVVGLHHRIAGILRGGSLEEYVTTREDDWLGADHLAAWQQGTRALNDAIGSLHDLNTVVAYRVPLPAWDAIGLVAFDTAVHSWDISRSIGFDERLDDGLVQFALGFIEWVLGEPRLSFFTASAGPPPSAATPQARLLYLAGRKP</sequence>
<accession>A0A9P3Q899</accession>
<evidence type="ECO:0000313" key="3">
    <source>
        <dbReference type="EMBL" id="GLD32931.1"/>
    </source>
</evidence>
<dbReference type="AlphaFoldDB" id="A0A9P3Q899"/>
<dbReference type="InterPro" id="IPR024344">
    <property type="entry name" value="MDMPI_metal-binding"/>
</dbReference>
<dbReference type="EMBL" id="BRXE01000109">
    <property type="protein sequence ID" value="GLB85978.1"/>
    <property type="molecule type" value="Genomic_DNA"/>
</dbReference>
<comment type="caution">
    <text evidence="3">The sequence shown here is derived from an EMBL/GenBank/DDBJ whole genome shotgun (WGS) entry which is preliminary data.</text>
</comment>
<dbReference type="Pfam" id="PF11716">
    <property type="entry name" value="MDMPI_N"/>
    <property type="match status" value="1"/>
</dbReference>
<feature type="domain" description="Mycothiol-dependent maleylpyruvate isomerase metal-binding" evidence="1">
    <location>
        <begin position="10"/>
        <end position="129"/>
    </location>
</feature>
<dbReference type="Proteomes" id="UP001064782">
    <property type="component" value="Unassembled WGS sequence"/>
</dbReference>
<proteinExistence type="predicted"/>
<dbReference type="GeneID" id="83632524"/>
<dbReference type="NCBIfam" id="TIGR03086">
    <property type="entry name" value="TIGR03086 family metal-binding protein"/>
    <property type="match status" value="1"/>
</dbReference>
<gene>
    <name evidence="3" type="ORF">Mkiyose1413_48140</name>
    <name evidence="2" type="ORF">SRL2020028_52340</name>
</gene>
<dbReference type="GO" id="GO:0046872">
    <property type="term" value="F:metal ion binding"/>
    <property type="evidence" value="ECO:0007669"/>
    <property type="project" value="InterPro"/>
</dbReference>
<keyword evidence="4" id="KW-1185">Reference proteome</keyword>
<dbReference type="InterPro" id="IPR034660">
    <property type="entry name" value="DinB/YfiT-like"/>
</dbReference>
<evidence type="ECO:0000313" key="4">
    <source>
        <dbReference type="Proteomes" id="UP001064782"/>
    </source>
</evidence>
<dbReference type="EMBL" id="BRZI01000059">
    <property type="protein sequence ID" value="GLD32931.1"/>
    <property type="molecule type" value="Genomic_DNA"/>
</dbReference>
<dbReference type="SUPFAM" id="SSF109854">
    <property type="entry name" value="DinB/YfiT-like putative metalloenzymes"/>
    <property type="match status" value="1"/>
</dbReference>